<evidence type="ECO:0000256" key="3">
    <source>
        <dbReference type="ARBA" id="ARBA00022777"/>
    </source>
</evidence>
<feature type="binding site" evidence="5">
    <location>
        <position position="50"/>
    </location>
    <ligand>
        <name>ATP</name>
        <dbReference type="ChEBI" id="CHEBI:30616"/>
    </ligand>
</feature>
<evidence type="ECO:0000256" key="6">
    <source>
        <dbReference type="SAM" id="MobiDB-lite"/>
    </source>
</evidence>
<reference evidence="9" key="1">
    <citation type="submission" date="2016-10" db="EMBL/GenBank/DDBJ databases">
        <title>Frankia sp. NRRL B-16386 Genome sequencing.</title>
        <authorList>
            <person name="Ghodhbane-Gtari F."/>
            <person name="Swanson E."/>
            <person name="Gueddou A."/>
            <person name="Hezbri K."/>
            <person name="Ktari K."/>
            <person name="Nouioui I."/>
            <person name="Morris K."/>
            <person name="Simpson S."/>
            <person name="Abebe-Akele F."/>
            <person name="Thomas K."/>
            <person name="Gtari M."/>
            <person name="Tisa L.S."/>
        </authorList>
    </citation>
    <scope>NUCLEOTIDE SEQUENCE [LARGE SCALE GENOMIC DNA]</scope>
    <source>
        <strain evidence="9">NRRL B-16386</strain>
    </source>
</reference>
<dbReference type="InterPro" id="IPR017441">
    <property type="entry name" value="Protein_kinase_ATP_BS"/>
</dbReference>
<dbReference type="PROSITE" id="PS00107">
    <property type="entry name" value="PROTEIN_KINASE_ATP"/>
    <property type="match status" value="1"/>
</dbReference>
<dbReference type="Proteomes" id="UP000188929">
    <property type="component" value="Unassembled WGS sequence"/>
</dbReference>
<dbReference type="InterPro" id="IPR011009">
    <property type="entry name" value="Kinase-like_dom_sf"/>
</dbReference>
<evidence type="ECO:0000256" key="2">
    <source>
        <dbReference type="ARBA" id="ARBA00022741"/>
    </source>
</evidence>
<dbReference type="PANTHER" id="PTHR43289">
    <property type="entry name" value="MITOGEN-ACTIVATED PROTEIN KINASE KINASE KINASE 20-RELATED"/>
    <property type="match status" value="1"/>
</dbReference>
<comment type="caution">
    <text evidence="8">The sequence shown here is derived from an EMBL/GenBank/DDBJ whole genome shotgun (WGS) entry which is preliminary data.</text>
</comment>
<dbReference type="Gene3D" id="3.30.200.20">
    <property type="entry name" value="Phosphorylase Kinase, domain 1"/>
    <property type="match status" value="1"/>
</dbReference>
<dbReference type="STRING" id="1834516.BL253_08050"/>
<evidence type="ECO:0000313" key="8">
    <source>
        <dbReference type="EMBL" id="ONH31622.1"/>
    </source>
</evidence>
<protein>
    <submittedName>
        <fullName evidence="8">Serine/threonine protein kinase</fullName>
    </submittedName>
</protein>
<dbReference type="PROSITE" id="PS00108">
    <property type="entry name" value="PROTEIN_KINASE_ST"/>
    <property type="match status" value="1"/>
</dbReference>
<dbReference type="CDD" id="cd14014">
    <property type="entry name" value="STKc_PknB_like"/>
    <property type="match status" value="1"/>
</dbReference>
<dbReference type="OrthoDB" id="9762169at2"/>
<accession>A0A1V2IEI9</accession>
<proteinExistence type="predicted"/>
<evidence type="ECO:0000256" key="4">
    <source>
        <dbReference type="ARBA" id="ARBA00022840"/>
    </source>
</evidence>
<evidence type="ECO:0000313" key="9">
    <source>
        <dbReference type="Proteomes" id="UP000188929"/>
    </source>
</evidence>
<organism evidence="8 9">
    <name type="scientific">Pseudofrankia asymbiotica</name>
    <dbReference type="NCBI Taxonomy" id="1834516"/>
    <lineage>
        <taxon>Bacteria</taxon>
        <taxon>Bacillati</taxon>
        <taxon>Actinomycetota</taxon>
        <taxon>Actinomycetes</taxon>
        <taxon>Frankiales</taxon>
        <taxon>Frankiaceae</taxon>
        <taxon>Pseudofrankia</taxon>
    </lineage>
</organism>
<dbReference type="InterPro" id="IPR008271">
    <property type="entry name" value="Ser/Thr_kinase_AS"/>
</dbReference>
<feature type="domain" description="Protein kinase" evidence="7">
    <location>
        <begin position="22"/>
        <end position="276"/>
    </location>
</feature>
<evidence type="ECO:0000259" key="7">
    <source>
        <dbReference type="PROSITE" id="PS50011"/>
    </source>
</evidence>
<feature type="region of interest" description="Disordered" evidence="6">
    <location>
        <begin position="386"/>
        <end position="495"/>
    </location>
</feature>
<dbReference type="PANTHER" id="PTHR43289:SF34">
    <property type="entry name" value="SERINE_THREONINE-PROTEIN KINASE YBDM-RELATED"/>
    <property type="match status" value="1"/>
</dbReference>
<keyword evidence="9" id="KW-1185">Reference proteome</keyword>
<keyword evidence="1" id="KW-0808">Transferase</keyword>
<keyword evidence="3 8" id="KW-0418">Kinase</keyword>
<feature type="region of interest" description="Disordered" evidence="6">
    <location>
        <begin position="315"/>
        <end position="356"/>
    </location>
</feature>
<name>A0A1V2IEI9_9ACTN</name>
<dbReference type="PROSITE" id="PS50011">
    <property type="entry name" value="PROTEIN_KINASE_DOM"/>
    <property type="match status" value="1"/>
</dbReference>
<dbReference type="EMBL" id="MOMC01000015">
    <property type="protein sequence ID" value="ONH31622.1"/>
    <property type="molecule type" value="Genomic_DNA"/>
</dbReference>
<dbReference type="GO" id="GO:0004674">
    <property type="term" value="F:protein serine/threonine kinase activity"/>
    <property type="evidence" value="ECO:0007669"/>
    <property type="project" value="UniProtKB-KW"/>
</dbReference>
<evidence type="ECO:0000256" key="1">
    <source>
        <dbReference type="ARBA" id="ARBA00022679"/>
    </source>
</evidence>
<sequence>MSSNGGIRKALRANDPTAIGPYRLSARLGSGGMGTVYLGSDPSGRQAAVKMLRDDHGGGQALRRRFAREVVAVAAIDSPRVARLLDADPLDEQPWLATEYVPGPTLTASVLADGSMSGDRLRTLAVGVAEALCAVHEIGVVHRDLKPSNIMLADDGPKIIDFGIVAGLPETVTASGIVLGSLGYIAPELLVDGGRPSSKADIFSWALTLVFASTGRAPFGNGPVEALLYRTVNTIPDLRAIPGGLRGLAVAALDKNPQRRPTAKELLTQLQGSPAALAPRARALGAPPADAPTTDFIARSATALAAPAALDAAMDDARDDQAVDSLPTDAFDPTDLPGTRASRRHASQHAPVTALRKPRRRVLLPAAGMAAALAVTASALVAAAPENPSGVSNAQRPTLPASGPPASTEPTTLAPATTAPPGAAGTGPAAQPIAEPAAPRQPPATLDSPSSEPSPDDKPRTSAVGESKSTGPTAPKTKPHRPSQAPAQRAKPPRS</sequence>
<evidence type="ECO:0000256" key="5">
    <source>
        <dbReference type="PROSITE-ProRule" id="PRU10141"/>
    </source>
</evidence>
<dbReference type="SMART" id="SM00220">
    <property type="entry name" value="S_TKc"/>
    <property type="match status" value="1"/>
</dbReference>
<dbReference type="AlphaFoldDB" id="A0A1V2IEI9"/>
<feature type="compositionally biased region" description="Low complexity" evidence="6">
    <location>
        <begin position="404"/>
        <end position="453"/>
    </location>
</feature>
<dbReference type="InterPro" id="IPR000719">
    <property type="entry name" value="Prot_kinase_dom"/>
</dbReference>
<dbReference type="Gene3D" id="1.10.510.10">
    <property type="entry name" value="Transferase(Phosphotransferase) domain 1"/>
    <property type="match status" value="1"/>
</dbReference>
<keyword evidence="2 5" id="KW-0547">Nucleotide-binding</keyword>
<dbReference type="Pfam" id="PF00069">
    <property type="entry name" value="Pkinase"/>
    <property type="match status" value="1"/>
</dbReference>
<gene>
    <name evidence="8" type="ORF">BL253_08050</name>
</gene>
<keyword evidence="8" id="KW-0723">Serine/threonine-protein kinase</keyword>
<keyword evidence="4 5" id="KW-0067">ATP-binding</keyword>
<dbReference type="RefSeq" id="WP_076815110.1">
    <property type="nucleotide sequence ID" value="NZ_MOMC01000015.1"/>
</dbReference>
<dbReference type="SUPFAM" id="SSF56112">
    <property type="entry name" value="Protein kinase-like (PK-like)"/>
    <property type="match status" value="1"/>
</dbReference>
<dbReference type="GO" id="GO:0005524">
    <property type="term" value="F:ATP binding"/>
    <property type="evidence" value="ECO:0007669"/>
    <property type="project" value="UniProtKB-UniRule"/>
</dbReference>